<evidence type="ECO:0000313" key="8">
    <source>
        <dbReference type="Proteomes" id="UP001139353"/>
    </source>
</evidence>
<dbReference type="Gene3D" id="1.20.1540.10">
    <property type="entry name" value="Rhomboid-like"/>
    <property type="match status" value="1"/>
</dbReference>
<evidence type="ECO:0000259" key="6">
    <source>
        <dbReference type="Pfam" id="PF01694"/>
    </source>
</evidence>
<accession>A0A9X2C250</accession>
<evidence type="ECO:0000313" key="7">
    <source>
        <dbReference type="EMBL" id="MCK9688291.1"/>
    </source>
</evidence>
<keyword evidence="2 5" id="KW-0812">Transmembrane</keyword>
<organism evidence="7 8">
    <name type="scientific">Scleromatobacter humisilvae</name>
    <dbReference type="NCBI Taxonomy" id="2897159"/>
    <lineage>
        <taxon>Bacteria</taxon>
        <taxon>Pseudomonadati</taxon>
        <taxon>Pseudomonadota</taxon>
        <taxon>Betaproteobacteria</taxon>
        <taxon>Burkholderiales</taxon>
        <taxon>Sphaerotilaceae</taxon>
        <taxon>Scleromatobacter</taxon>
    </lineage>
</organism>
<dbReference type="EMBL" id="JAJLJH010000008">
    <property type="protein sequence ID" value="MCK9688291.1"/>
    <property type="molecule type" value="Genomic_DNA"/>
</dbReference>
<dbReference type="InterPro" id="IPR035952">
    <property type="entry name" value="Rhomboid-like_sf"/>
</dbReference>
<reference evidence="7" key="1">
    <citation type="submission" date="2021-11" db="EMBL/GenBank/DDBJ databases">
        <title>BS-T2-15 a new species belonging to the Comamonadaceae family isolated from the soil of a French oak forest.</title>
        <authorList>
            <person name="Mieszkin S."/>
            <person name="Alain K."/>
        </authorList>
    </citation>
    <scope>NUCLEOTIDE SEQUENCE</scope>
    <source>
        <strain evidence="7">BS-T2-15</strain>
    </source>
</reference>
<protein>
    <submittedName>
        <fullName evidence="7">Rhomboid family intramembrane serine protease</fullName>
    </submittedName>
</protein>
<evidence type="ECO:0000256" key="3">
    <source>
        <dbReference type="ARBA" id="ARBA00022989"/>
    </source>
</evidence>
<dbReference type="GO" id="GO:0016020">
    <property type="term" value="C:membrane"/>
    <property type="evidence" value="ECO:0007669"/>
    <property type="project" value="UniProtKB-SubCell"/>
</dbReference>
<keyword evidence="7" id="KW-0378">Hydrolase</keyword>
<dbReference type="RefSeq" id="WP_275684338.1">
    <property type="nucleotide sequence ID" value="NZ_JAJLJH010000008.1"/>
</dbReference>
<evidence type="ECO:0000256" key="4">
    <source>
        <dbReference type="ARBA" id="ARBA00023136"/>
    </source>
</evidence>
<dbReference type="GO" id="GO:0006508">
    <property type="term" value="P:proteolysis"/>
    <property type="evidence" value="ECO:0007669"/>
    <property type="project" value="UniProtKB-KW"/>
</dbReference>
<evidence type="ECO:0000256" key="2">
    <source>
        <dbReference type="ARBA" id="ARBA00022692"/>
    </source>
</evidence>
<feature type="transmembrane region" description="Helical" evidence="5">
    <location>
        <begin position="147"/>
        <end position="169"/>
    </location>
</feature>
<dbReference type="Pfam" id="PF01694">
    <property type="entry name" value="Rhomboid"/>
    <property type="match status" value="1"/>
</dbReference>
<comment type="caution">
    <text evidence="7">The sequence shown here is derived from an EMBL/GenBank/DDBJ whole genome shotgun (WGS) entry which is preliminary data.</text>
</comment>
<feature type="transmembrane region" description="Helical" evidence="5">
    <location>
        <begin position="56"/>
        <end position="76"/>
    </location>
</feature>
<gene>
    <name evidence="7" type="ORF">LPC04_21505</name>
</gene>
<feature type="transmembrane region" description="Helical" evidence="5">
    <location>
        <begin position="116"/>
        <end position="135"/>
    </location>
</feature>
<comment type="subcellular location">
    <subcellularLocation>
        <location evidence="1">Membrane</location>
        <topology evidence="1">Multi-pass membrane protein</topology>
    </subcellularLocation>
</comment>
<sequence>MPLQLPPPVTRALLIACSVLMFLGAAIRPLGALELQWLAQFPVMSGFWPWQVVTYPLVHLDGLSWFFNMLMLYFFGSRLEEIWGTRRYIQFLLACTVAAAIVYALLTLVIGTFVPLTTTASITFGMLVAFGILFPNQRIMLYFVAEVTMRTAVWVFIGLAVIMMIGQMFNGTGAWISQVAQLGGALGGYLMILYWRWRPPSFKRKKPPTHIRRVH</sequence>
<dbReference type="Proteomes" id="UP001139353">
    <property type="component" value="Unassembled WGS sequence"/>
</dbReference>
<feature type="domain" description="Peptidase S54 rhomboid" evidence="6">
    <location>
        <begin position="50"/>
        <end position="194"/>
    </location>
</feature>
<feature type="transmembrane region" description="Helical" evidence="5">
    <location>
        <begin position="175"/>
        <end position="195"/>
    </location>
</feature>
<dbReference type="SUPFAM" id="SSF144091">
    <property type="entry name" value="Rhomboid-like"/>
    <property type="match status" value="1"/>
</dbReference>
<keyword evidence="8" id="KW-1185">Reference proteome</keyword>
<keyword evidence="4 5" id="KW-0472">Membrane</keyword>
<feature type="transmembrane region" description="Helical" evidence="5">
    <location>
        <begin position="88"/>
        <end position="110"/>
    </location>
</feature>
<dbReference type="SMART" id="SM01160">
    <property type="entry name" value="DUF1751"/>
    <property type="match status" value="1"/>
</dbReference>
<evidence type="ECO:0000256" key="1">
    <source>
        <dbReference type="ARBA" id="ARBA00004141"/>
    </source>
</evidence>
<keyword evidence="7" id="KW-0645">Protease</keyword>
<dbReference type="GO" id="GO:0004252">
    <property type="term" value="F:serine-type endopeptidase activity"/>
    <property type="evidence" value="ECO:0007669"/>
    <property type="project" value="InterPro"/>
</dbReference>
<proteinExistence type="predicted"/>
<dbReference type="PANTHER" id="PTHR43066:SF11">
    <property type="entry name" value="PEPTIDASE S54 RHOMBOID DOMAIN-CONTAINING PROTEIN"/>
    <property type="match status" value="1"/>
</dbReference>
<dbReference type="PANTHER" id="PTHR43066">
    <property type="entry name" value="RHOMBOID-RELATED PROTEIN"/>
    <property type="match status" value="1"/>
</dbReference>
<name>A0A9X2C250_9BURK</name>
<dbReference type="InterPro" id="IPR022764">
    <property type="entry name" value="Peptidase_S54_rhomboid_dom"/>
</dbReference>
<dbReference type="AlphaFoldDB" id="A0A9X2C250"/>
<keyword evidence="3 5" id="KW-1133">Transmembrane helix</keyword>
<evidence type="ECO:0000256" key="5">
    <source>
        <dbReference type="SAM" id="Phobius"/>
    </source>
</evidence>